<sequence>QIDKAEMDCSRRGRGLKGKLVMSFYRAPKPSPPKYSNQVKPAVAATASVGYVVDNYLVPPPPKEKVQIPRTDTWRDPVGYAHGEEGVDNKAANYISRIQEGFRLEQSD</sequence>
<dbReference type="PANTHER" id="PTHR36030">
    <property type="entry name" value="CALMODULIN-BINDING DOMAIN-CONTAINING PROTEIN"/>
    <property type="match status" value="1"/>
</dbReference>
<gene>
    <name evidence="1" type="primary">Dnah1</name>
    <name evidence="1" type="ORF">g.606</name>
</gene>
<dbReference type="AlphaFoldDB" id="A0A1D1Z9S0"/>
<protein>
    <submittedName>
        <fullName evidence="1">Dynein heavy chain 1, axonemal</fullName>
    </submittedName>
</protein>
<name>A0A1D1Z9S0_9ARAE</name>
<accession>A0A1D1Z9S0</accession>
<proteinExistence type="predicted"/>
<dbReference type="EMBL" id="GDJX01004292">
    <property type="protein sequence ID" value="JAT63644.1"/>
    <property type="molecule type" value="Transcribed_RNA"/>
</dbReference>
<evidence type="ECO:0000313" key="1">
    <source>
        <dbReference type="EMBL" id="JAT63644.1"/>
    </source>
</evidence>
<reference evidence="1" key="1">
    <citation type="submission" date="2015-07" db="EMBL/GenBank/DDBJ databases">
        <title>Transcriptome Assembly of Anthurium amnicola.</title>
        <authorList>
            <person name="Suzuki J."/>
        </authorList>
    </citation>
    <scope>NUCLEOTIDE SEQUENCE</scope>
</reference>
<dbReference type="PANTHER" id="PTHR36030:SF1">
    <property type="entry name" value="CALMODULIN-BINDING DOMAIN-CONTAINING PROTEIN"/>
    <property type="match status" value="1"/>
</dbReference>
<feature type="non-terminal residue" evidence="1">
    <location>
        <position position="1"/>
    </location>
</feature>
<organism evidence="1">
    <name type="scientific">Anthurium amnicola</name>
    <dbReference type="NCBI Taxonomy" id="1678845"/>
    <lineage>
        <taxon>Eukaryota</taxon>
        <taxon>Viridiplantae</taxon>
        <taxon>Streptophyta</taxon>
        <taxon>Embryophyta</taxon>
        <taxon>Tracheophyta</taxon>
        <taxon>Spermatophyta</taxon>
        <taxon>Magnoliopsida</taxon>
        <taxon>Liliopsida</taxon>
        <taxon>Araceae</taxon>
        <taxon>Pothoideae</taxon>
        <taxon>Potheae</taxon>
        <taxon>Anthurium</taxon>
    </lineage>
</organism>